<evidence type="ECO:0000313" key="5">
    <source>
        <dbReference type="Proteomes" id="UP000193622"/>
    </source>
</evidence>
<dbReference type="AlphaFoldDB" id="A0A1X1WUK0"/>
<evidence type="ECO:0000259" key="2">
    <source>
        <dbReference type="Pfam" id="PF05305"/>
    </source>
</evidence>
<dbReference type="EMBL" id="LQPC01000021">
    <property type="protein sequence ID" value="ORV90160.1"/>
    <property type="molecule type" value="Genomic_DNA"/>
</dbReference>
<evidence type="ECO:0000313" key="4">
    <source>
        <dbReference type="EMBL" id="ORV90160.1"/>
    </source>
</evidence>
<organism evidence="4 5">
    <name type="scientific">Mycolicibacterium iranicum</name>
    <name type="common">Mycobacterium iranicum</name>
    <dbReference type="NCBI Taxonomy" id="912594"/>
    <lineage>
        <taxon>Bacteria</taxon>
        <taxon>Bacillati</taxon>
        <taxon>Actinomycetota</taxon>
        <taxon>Actinomycetes</taxon>
        <taxon>Mycobacteriales</taxon>
        <taxon>Mycobacteriaceae</taxon>
        <taxon>Mycolicibacterium</taxon>
    </lineage>
</organism>
<dbReference type="Proteomes" id="UP001084650">
    <property type="component" value="Unassembled WGS sequence"/>
</dbReference>
<evidence type="ECO:0000313" key="6">
    <source>
        <dbReference type="Proteomes" id="UP001084650"/>
    </source>
</evidence>
<feature type="domain" description="DUF732" evidence="2">
    <location>
        <begin position="32"/>
        <end position="108"/>
    </location>
</feature>
<dbReference type="Pfam" id="PF05305">
    <property type="entry name" value="DUF732"/>
    <property type="match status" value="1"/>
</dbReference>
<sequence>MRAHIAHPTILAVGAAVAAFLALAPLGHATDADSQFLAVVTELGLEFGSPEEATAAGNNVCDVVAEGTANNVDPARIRSDIVNSLLSEGVTGDQATRLMVAAIGAYCPVYNGVLAG</sequence>
<dbReference type="RefSeq" id="WP_024444526.1">
    <property type="nucleotide sequence ID" value="NZ_JAPQYE010000012.1"/>
</dbReference>
<feature type="chain" id="PRO_5038862147" evidence="1">
    <location>
        <begin position="30"/>
        <end position="116"/>
    </location>
</feature>
<proteinExistence type="predicted"/>
<name>A0A1X1WUK0_MYCIR</name>
<keyword evidence="1" id="KW-0732">Signal</keyword>
<reference evidence="4 5" key="1">
    <citation type="submission" date="2016-01" db="EMBL/GenBank/DDBJ databases">
        <title>The new phylogeny of the genus Mycobacterium.</title>
        <authorList>
            <person name="Tarcisio F."/>
            <person name="Conor M."/>
            <person name="Antonella G."/>
            <person name="Elisabetta G."/>
            <person name="Giulia F.S."/>
            <person name="Sara T."/>
            <person name="Anna F."/>
            <person name="Clotilde B."/>
            <person name="Roberto B."/>
            <person name="Veronica D.S."/>
            <person name="Fabio R."/>
            <person name="Monica P."/>
            <person name="Olivier J."/>
            <person name="Enrico T."/>
            <person name="Nicola S."/>
        </authorList>
    </citation>
    <scope>NUCLEOTIDE SEQUENCE [LARGE SCALE GENOMIC DNA]</scope>
    <source>
        <strain evidence="4 5">DSM 45541</strain>
    </source>
</reference>
<comment type="caution">
    <text evidence="4">The sequence shown here is derived from an EMBL/GenBank/DDBJ whole genome shotgun (WGS) entry which is preliminary data.</text>
</comment>
<dbReference type="EMBL" id="JAPQYE010000012">
    <property type="protein sequence ID" value="MCZ0730858.1"/>
    <property type="molecule type" value="Genomic_DNA"/>
</dbReference>
<dbReference type="Proteomes" id="UP000193622">
    <property type="component" value="Unassembled WGS sequence"/>
</dbReference>
<evidence type="ECO:0000313" key="3">
    <source>
        <dbReference type="EMBL" id="MCZ0730858.1"/>
    </source>
</evidence>
<reference evidence="3" key="2">
    <citation type="submission" date="2022-12" db="EMBL/GenBank/DDBJ databases">
        <title>Whole genome sequence of Mycolicibacterium iranicum strain SBH312.</title>
        <authorList>
            <person name="Jani J."/>
            <person name="Arifin Mustapha Z."/>
            <person name="Ahmed K."/>
            <person name="Kai Ling C."/>
        </authorList>
    </citation>
    <scope>NUCLEOTIDE SEQUENCE</scope>
    <source>
        <strain evidence="3">SBH312</strain>
    </source>
</reference>
<dbReference type="InterPro" id="IPR007969">
    <property type="entry name" value="DUF732"/>
</dbReference>
<gene>
    <name evidence="4" type="ORF">AWC12_07640</name>
    <name evidence="3" type="ORF">OY187_22655</name>
</gene>
<accession>A0A1X1WUK0</accession>
<evidence type="ECO:0000256" key="1">
    <source>
        <dbReference type="SAM" id="SignalP"/>
    </source>
</evidence>
<keyword evidence="6" id="KW-1185">Reference proteome</keyword>
<feature type="signal peptide" evidence="1">
    <location>
        <begin position="1"/>
        <end position="29"/>
    </location>
</feature>
<protein>
    <submittedName>
        <fullName evidence="3">DUF732 domain-containing protein</fullName>
    </submittedName>
</protein>